<comment type="caution">
    <text evidence="2">The sequence shown here is derived from an EMBL/GenBank/DDBJ whole genome shotgun (WGS) entry which is preliminary data.</text>
</comment>
<dbReference type="OrthoDB" id="532424at2759"/>
<keyword evidence="3" id="KW-1185">Reference proteome</keyword>
<feature type="transmembrane region" description="Helical" evidence="1">
    <location>
        <begin position="165"/>
        <end position="188"/>
    </location>
</feature>
<keyword evidence="1" id="KW-1133">Transmembrane helix</keyword>
<organism evidence="2 3">
    <name type="scientific">Gonium pectorale</name>
    <name type="common">Green alga</name>
    <dbReference type="NCBI Taxonomy" id="33097"/>
    <lineage>
        <taxon>Eukaryota</taxon>
        <taxon>Viridiplantae</taxon>
        <taxon>Chlorophyta</taxon>
        <taxon>core chlorophytes</taxon>
        <taxon>Chlorophyceae</taxon>
        <taxon>CS clade</taxon>
        <taxon>Chlamydomonadales</taxon>
        <taxon>Volvocaceae</taxon>
        <taxon>Gonium</taxon>
    </lineage>
</organism>
<gene>
    <name evidence="2" type="ORF">GPECTOR_4g571</name>
</gene>
<evidence type="ECO:0000256" key="1">
    <source>
        <dbReference type="SAM" id="Phobius"/>
    </source>
</evidence>
<feature type="transmembrane region" description="Helical" evidence="1">
    <location>
        <begin position="142"/>
        <end position="159"/>
    </location>
</feature>
<accession>A0A150GX73</accession>
<keyword evidence="1" id="KW-0812">Transmembrane</keyword>
<dbReference type="EMBL" id="LSYV01000005">
    <property type="protein sequence ID" value="KXZ54506.1"/>
    <property type="molecule type" value="Genomic_DNA"/>
</dbReference>
<sequence length="192" mass="21332">MWETLKRDMRKELGPEEAQVLDSIKVDDLLGDKQDLMRKVADEQLGPMLRSIGISDDPLTFFLDLLRLATTLQLLSAGVLFYGAELLGGFDSGEAFRCVCGLTAGYLSRPFLRVETVLWPLYDWALQVEASPEDSATTLSRLGVAVAVCSIVPQLLWGWDTSTSLQFVLPLAAGWLLFDVMYMAALLIKLDR</sequence>
<proteinExistence type="predicted"/>
<evidence type="ECO:0000313" key="3">
    <source>
        <dbReference type="Proteomes" id="UP000075714"/>
    </source>
</evidence>
<evidence type="ECO:0000313" key="2">
    <source>
        <dbReference type="EMBL" id="KXZ54506.1"/>
    </source>
</evidence>
<keyword evidence="1" id="KW-0472">Membrane</keyword>
<dbReference type="AlphaFoldDB" id="A0A150GX73"/>
<dbReference type="Proteomes" id="UP000075714">
    <property type="component" value="Unassembled WGS sequence"/>
</dbReference>
<protein>
    <submittedName>
        <fullName evidence="2">Uncharacterized protein</fullName>
    </submittedName>
</protein>
<name>A0A150GX73_GONPE</name>
<reference evidence="3" key="1">
    <citation type="journal article" date="2016" name="Nat. Commun.">
        <title>The Gonium pectorale genome demonstrates co-option of cell cycle regulation during the evolution of multicellularity.</title>
        <authorList>
            <person name="Hanschen E.R."/>
            <person name="Marriage T.N."/>
            <person name="Ferris P.J."/>
            <person name="Hamaji T."/>
            <person name="Toyoda A."/>
            <person name="Fujiyama A."/>
            <person name="Neme R."/>
            <person name="Noguchi H."/>
            <person name="Minakuchi Y."/>
            <person name="Suzuki M."/>
            <person name="Kawai-Toyooka H."/>
            <person name="Smith D.R."/>
            <person name="Sparks H."/>
            <person name="Anderson J."/>
            <person name="Bakaric R."/>
            <person name="Luria V."/>
            <person name="Karger A."/>
            <person name="Kirschner M.W."/>
            <person name="Durand P.M."/>
            <person name="Michod R.E."/>
            <person name="Nozaki H."/>
            <person name="Olson B.J."/>
        </authorList>
    </citation>
    <scope>NUCLEOTIDE SEQUENCE [LARGE SCALE GENOMIC DNA]</scope>
    <source>
        <strain evidence="3">NIES-2863</strain>
    </source>
</reference>